<dbReference type="Pfam" id="PF05954">
    <property type="entry name" value="Phage_GPD"/>
    <property type="match status" value="1"/>
</dbReference>
<protein>
    <submittedName>
        <fullName evidence="1">Phage late control D family protein</fullName>
    </submittedName>
</protein>
<evidence type="ECO:0000313" key="2">
    <source>
        <dbReference type="Proteomes" id="UP001597233"/>
    </source>
</evidence>
<proteinExistence type="predicted"/>
<dbReference type="EMBL" id="JBHUEH010000023">
    <property type="protein sequence ID" value="MFD1887397.1"/>
    <property type="molecule type" value="Genomic_DNA"/>
</dbReference>
<organism evidence="1 2">
    <name type="scientific">Paenibacillus wenxiniae</name>
    <dbReference type="NCBI Taxonomy" id="1636843"/>
    <lineage>
        <taxon>Bacteria</taxon>
        <taxon>Bacillati</taxon>
        <taxon>Bacillota</taxon>
        <taxon>Bacilli</taxon>
        <taxon>Bacillales</taxon>
        <taxon>Paenibacillaceae</taxon>
        <taxon>Paenibacillus</taxon>
    </lineage>
</organism>
<dbReference type="RefSeq" id="WP_347325117.1">
    <property type="nucleotide sequence ID" value="NZ_JBCGUH010000005.1"/>
</dbReference>
<name>A0ABW4RM38_9BACL</name>
<accession>A0ABW4RM38</accession>
<reference evidence="2" key="1">
    <citation type="journal article" date="2019" name="Int. J. Syst. Evol. Microbiol.">
        <title>The Global Catalogue of Microorganisms (GCM) 10K type strain sequencing project: providing services to taxonomists for standard genome sequencing and annotation.</title>
        <authorList>
            <consortium name="The Broad Institute Genomics Platform"/>
            <consortium name="The Broad Institute Genome Sequencing Center for Infectious Disease"/>
            <person name="Wu L."/>
            <person name="Ma J."/>
        </authorList>
    </citation>
    <scope>NUCLEOTIDE SEQUENCE [LARGE SCALE GENOMIC DNA]</scope>
    <source>
        <strain evidence="2">CCUG 54950</strain>
    </source>
</reference>
<comment type="caution">
    <text evidence="1">The sequence shown here is derived from an EMBL/GenBank/DDBJ whole genome shotgun (WGS) entry which is preliminary data.</text>
</comment>
<evidence type="ECO:0000313" key="1">
    <source>
        <dbReference type="EMBL" id="MFD1887397.1"/>
    </source>
</evidence>
<keyword evidence="2" id="KW-1185">Reference proteome</keyword>
<gene>
    <name evidence="1" type="ORF">ACFSC9_18025</name>
</gene>
<dbReference type="Proteomes" id="UP001597233">
    <property type="component" value="Unassembled WGS sequence"/>
</dbReference>
<sequence>MADISLPTSSADYTSLSSTYNDFAAPVFKISCSGQSYTPDTLSLRQLTVHTTVEPMAEYASFQIKEAFDPQTKEFIVPDGMTLGGTIDIELGYGTELKAVFTGYITSLGYEAHEDEAAYVTIGCMDMTVLMMKTYGEKVWQKKKYSDVAREIASSYAGSLTVDATSETIENIAQYRQDDYHFLQELAFRSNRELLVVGKSVYFRKVAASTTPYLKLGWGAGLISLRLEHNIASQWSGIKVQSWDPLNRELLSSSTPTVVKIGDGTKTGSALIGALGTYEAYHDLDGETVQDVQNAADSLMQARSMDLVSGSGECVGIPELRAGVYVAFTGLGTPVGRTCYLTGAVHVLDEQGYMIQFEVKGNAI</sequence>
<dbReference type="SUPFAM" id="SSF69279">
    <property type="entry name" value="Phage tail proteins"/>
    <property type="match status" value="1"/>
</dbReference>